<accession>G5GLK4</accession>
<dbReference type="GO" id="GO:0009236">
    <property type="term" value="P:cobalamin biosynthetic process"/>
    <property type="evidence" value="ECO:0007669"/>
    <property type="project" value="UniProtKB-KW"/>
</dbReference>
<dbReference type="EC" id="2.4.2.21" evidence="3"/>
<comment type="similarity">
    <text evidence="2">Belongs to the CobT family.</text>
</comment>
<dbReference type="GO" id="GO:0008939">
    <property type="term" value="F:nicotinate-nucleotide-dimethylbenzimidazole phosphoribosyltransferase activity"/>
    <property type="evidence" value="ECO:0007669"/>
    <property type="project" value="UniProtKB-EC"/>
</dbReference>
<evidence type="ECO:0000256" key="7">
    <source>
        <dbReference type="ARBA" id="ARBA00022679"/>
    </source>
</evidence>
<name>G5GLK4_9FIRM</name>
<evidence type="ECO:0000256" key="6">
    <source>
        <dbReference type="ARBA" id="ARBA00022676"/>
    </source>
</evidence>
<evidence type="ECO:0000313" key="11">
    <source>
        <dbReference type="Proteomes" id="UP000004129"/>
    </source>
</evidence>
<comment type="caution">
    <text evidence="10">The sequence shown here is derived from an EMBL/GenBank/DDBJ whole genome shotgun (WGS) entry which is preliminary data.</text>
</comment>
<evidence type="ECO:0000256" key="2">
    <source>
        <dbReference type="ARBA" id="ARBA00007110"/>
    </source>
</evidence>
<evidence type="ECO:0000256" key="1">
    <source>
        <dbReference type="ARBA" id="ARBA00005049"/>
    </source>
</evidence>
<dbReference type="InterPro" id="IPR023195">
    <property type="entry name" value="Nict_dMeBzImd_PRibTrfase_N"/>
</dbReference>
<evidence type="ECO:0000256" key="3">
    <source>
        <dbReference type="ARBA" id="ARBA00011991"/>
    </source>
</evidence>
<keyword evidence="11" id="KW-1185">Reference proteome</keyword>
<comment type="pathway">
    <text evidence="1">Nucleoside biosynthesis; alpha-ribazole biosynthesis; alpha-ribazole from 5,6-dimethylbenzimidazole: step 1/2.</text>
</comment>
<dbReference type="InterPro" id="IPR036087">
    <property type="entry name" value="Nict_dMeBzImd_PRibTrfase_sf"/>
</dbReference>
<dbReference type="UniPathway" id="UPA00061">
    <property type="reaction ID" value="UER00516"/>
</dbReference>
<dbReference type="HOGENOM" id="CLU_032285_0_0_9"/>
<dbReference type="InterPro" id="IPR003200">
    <property type="entry name" value="Nict_dMeBzImd_PRibTrfase"/>
</dbReference>
<keyword evidence="7" id="KW-0808">Transferase</keyword>
<dbReference type="Gene3D" id="3.40.50.10210">
    <property type="match status" value="1"/>
</dbReference>
<proteinExistence type="inferred from homology"/>
<dbReference type="CDD" id="cd02439">
    <property type="entry name" value="DMB-PRT_CobT"/>
    <property type="match status" value="1"/>
</dbReference>
<dbReference type="Proteomes" id="UP000004129">
    <property type="component" value="Unassembled WGS sequence"/>
</dbReference>
<dbReference type="RefSeq" id="WP_006691585.1">
    <property type="nucleotide sequence ID" value="NZ_JH376797.1"/>
</dbReference>
<evidence type="ECO:0000256" key="5">
    <source>
        <dbReference type="ARBA" id="ARBA00022573"/>
    </source>
</evidence>
<dbReference type="Gene3D" id="1.10.1610.10">
    <property type="match status" value="3"/>
</dbReference>
<reference evidence="10 11" key="1">
    <citation type="submission" date="2011-08" db="EMBL/GenBank/DDBJ databases">
        <title>The Genome Sequence of Selenomonas infelix ATCC 43532.</title>
        <authorList>
            <consortium name="The Broad Institute Genome Sequencing Platform"/>
            <person name="Earl A."/>
            <person name="Ward D."/>
            <person name="Feldgarden M."/>
            <person name="Gevers D."/>
            <person name="Izard J."/>
            <person name="Blanton J.M."/>
            <person name="Baranova O.V."/>
            <person name="Dewhirst F.E."/>
            <person name="Young S.K."/>
            <person name="Zeng Q."/>
            <person name="Gargeya S."/>
            <person name="Fitzgerald M."/>
            <person name="Haas B."/>
            <person name="Abouelleil A."/>
            <person name="Alvarado L."/>
            <person name="Arachchi H.M."/>
            <person name="Berlin A."/>
            <person name="Brown A."/>
            <person name="Chapman S.B."/>
            <person name="Chen Z."/>
            <person name="Dunbar C."/>
            <person name="Freedman E."/>
            <person name="Gearin G."/>
            <person name="Gellesch M."/>
            <person name="Goldberg J."/>
            <person name="Griggs A."/>
            <person name="Gujja S."/>
            <person name="Heiman D."/>
            <person name="Howarth C."/>
            <person name="Larson L."/>
            <person name="Lui A."/>
            <person name="MacDonald P.J.P."/>
            <person name="Montmayeur A."/>
            <person name="Murphy C."/>
            <person name="Neiman D."/>
            <person name="Pearson M."/>
            <person name="Priest M."/>
            <person name="Roberts A."/>
            <person name="Saif S."/>
            <person name="Shea T."/>
            <person name="Shenoy N."/>
            <person name="Sisk P."/>
            <person name="Stolte C."/>
            <person name="Sykes S."/>
            <person name="Wortman J."/>
            <person name="Nusbaum C."/>
            <person name="Birren B."/>
        </authorList>
    </citation>
    <scope>NUCLEOTIDE SEQUENCE [LARGE SCALE GENOMIC DNA]</scope>
    <source>
        <strain evidence="10 11">ATCC 43532</strain>
    </source>
</reference>
<sequence length="617" mass="65084">MNLLERTISKITIPVTDLSAEIDRAMTSQDGVDFGRLNDVLFRYISITGERHPAPPQTSVVISCADHGVAAESVSAYPPETTLNMMCNYLIARGGAANAAANYANANLIVADLGVNTEHTDIHGLLHHSIARGTANMTKGPAMTRAQAIQSIETGIAIANDCANRGDRCILPGEMGISNTTSSAAMVAAFLGLPPEEVTGRGANISDARLAHKVEIVRRTLDVNRPDPHDGLDVLAKVGGFELGCIAGLILGAAARRMLVILDGANTTSAALVAHALAPNCVHYLLASHASLTEHSHPHALHHLGPTPILRLDIRLSEAAGSSIVLRTLGQMLKVWETIDTSPEEAIHRPLIGALCSPLPPQAGEANMALLKAAPVTEGEWNRKAAVGSLRLPPPNQSSMSACQYRLDNLAKPIHSLGYLERIAVRLAGVMHCERPPLNTQAALLLITESEALPEVLVRILSALTDTRGIPVHILTSHDSEDAYAAAYRLARSSPILILGTDEHKASAAITDALTDALHGAAVGGSLILPGDARTDRLAHKTEANSPALTPHLLHVLPDMLTIDTELTAGIAGIFGIDILHAALHVVNDMKTFTETGVAVAIDGAGAGRQVHEQTKK</sequence>
<evidence type="ECO:0000256" key="8">
    <source>
        <dbReference type="ARBA" id="ARBA00030686"/>
    </source>
</evidence>
<comment type="catalytic activity">
    <reaction evidence="9">
        <text>5,6-dimethylbenzimidazole + nicotinate beta-D-ribonucleotide = alpha-ribazole 5'-phosphate + nicotinate + H(+)</text>
        <dbReference type="Rhea" id="RHEA:11196"/>
        <dbReference type="ChEBI" id="CHEBI:15378"/>
        <dbReference type="ChEBI" id="CHEBI:15890"/>
        <dbReference type="ChEBI" id="CHEBI:32544"/>
        <dbReference type="ChEBI" id="CHEBI:57502"/>
        <dbReference type="ChEBI" id="CHEBI:57918"/>
        <dbReference type="EC" id="2.4.2.21"/>
    </reaction>
</comment>
<dbReference type="SUPFAM" id="SSF52733">
    <property type="entry name" value="Nicotinate mononucleotide:5,6-dimethylbenzimidazole phosphoribosyltransferase (CobT)"/>
    <property type="match status" value="2"/>
</dbReference>
<evidence type="ECO:0000313" key="10">
    <source>
        <dbReference type="EMBL" id="EHG22099.1"/>
    </source>
</evidence>
<dbReference type="STRING" id="679201.HMPREF9334_00134"/>
<dbReference type="PATRIC" id="fig|679201.3.peg.135"/>
<keyword evidence="6" id="KW-0328">Glycosyltransferase</keyword>
<dbReference type="EMBL" id="ACZM01000003">
    <property type="protein sequence ID" value="EHG22099.1"/>
    <property type="molecule type" value="Genomic_DNA"/>
</dbReference>
<dbReference type="eggNOG" id="COG2038">
    <property type="taxonomic scope" value="Bacteria"/>
</dbReference>
<dbReference type="OrthoDB" id="9781491at2"/>
<dbReference type="Pfam" id="PF02277">
    <property type="entry name" value="DBI_PRT"/>
    <property type="match status" value="2"/>
</dbReference>
<evidence type="ECO:0000256" key="4">
    <source>
        <dbReference type="ARBA" id="ARBA00015486"/>
    </source>
</evidence>
<keyword evidence="5" id="KW-0169">Cobalamin biosynthesis</keyword>
<dbReference type="PANTHER" id="PTHR43463:SF1">
    <property type="entry name" value="NICOTINATE-NUCLEOTIDE--DIMETHYLBENZIMIDAZOLE PHOSPHORIBOSYLTRANSFERASE"/>
    <property type="match status" value="1"/>
</dbReference>
<dbReference type="PANTHER" id="PTHR43463">
    <property type="entry name" value="NICOTINATE-NUCLEOTIDE--DIMETHYLBENZIMIDAZOLE PHOSPHORIBOSYLTRANSFERASE"/>
    <property type="match status" value="1"/>
</dbReference>
<organism evidence="10 11">
    <name type="scientific">Selenomonas infelix ATCC 43532</name>
    <dbReference type="NCBI Taxonomy" id="679201"/>
    <lineage>
        <taxon>Bacteria</taxon>
        <taxon>Bacillati</taxon>
        <taxon>Bacillota</taxon>
        <taxon>Negativicutes</taxon>
        <taxon>Selenomonadales</taxon>
        <taxon>Selenomonadaceae</taxon>
        <taxon>Selenomonas</taxon>
    </lineage>
</organism>
<dbReference type="AlphaFoldDB" id="G5GLK4"/>
<dbReference type="FunFam" id="3.40.50.10210:FF:000001">
    <property type="entry name" value="Nicotinate-nucleotide--dimethylbenzimidazole phosphoribosyltransferase"/>
    <property type="match status" value="1"/>
</dbReference>
<gene>
    <name evidence="10" type="ORF">HMPREF9334_00134</name>
</gene>
<evidence type="ECO:0000256" key="9">
    <source>
        <dbReference type="ARBA" id="ARBA00047340"/>
    </source>
</evidence>
<protein>
    <recommendedName>
        <fullName evidence="4">Nicotinate-nucleotide--dimethylbenzimidazole phosphoribosyltransferase</fullName>
        <ecNumber evidence="3">2.4.2.21</ecNumber>
    </recommendedName>
    <alternativeName>
        <fullName evidence="8">N(1)-alpha-phosphoribosyltransferase</fullName>
    </alternativeName>
</protein>